<evidence type="ECO:0000313" key="4">
    <source>
        <dbReference type="Proteomes" id="UP000036932"/>
    </source>
</evidence>
<comment type="caution">
    <text evidence="3">The sequence shown here is derived from an EMBL/GenBank/DDBJ whole genome shotgun (WGS) entry which is preliminary data.</text>
</comment>
<sequence length="138" mass="15650">MIHIRQAKGRKDRYSLLSATVIGMMQTYLKTHAVLDYLFPGADKSAGHLTERSAQYMFERAKRKAGIVKKASIHTLRHSFATHLLENGTDLRHIQELLGHSSLKTTEIYTHVGLKNLQRIQSPLDRLMGNKLPETGED</sequence>
<dbReference type="InterPro" id="IPR013762">
    <property type="entry name" value="Integrase-like_cat_sf"/>
</dbReference>
<reference evidence="4" key="1">
    <citation type="submission" date="2015-08" db="EMBL/GenBank/DDBJ databases">
        <title>Genome sequencing project for genomic taxonomy and phylogenomics of Bacillus-like bacteria.</title>
        <authorList>
            <person name="Liu B."/>
            <person name="Wang J."/>
            <person name="Zhu Y."/>
            <person name="Liu G."/>
            <person name="Chen Q."/>
            <person name="Chen Z."/>
            <person name="Lan J."/>
            <person name="Che J."/>
            <person name="Ge C."/>
            <person name="Shi H."/>
            <person name="Pan Z."/>
            <person name="Liu X."/>
        </authorList>
    </citation>
    <scope>NUCLEOTIDE SEQUENCE [LARGE SCALE GENOMIC DNA]</scope>
    <source>
        <strain evidence="4">FJAT-22460</strain>
    </source>
</reference>
<dbReference type="InterPro" id="IPR002104">
    <property type="entry name" value="Integrase_catalytic"/>
</dbReference>
<dbReference type="PATRIC" id="fig|1705565.3.peg.5183"/>
<keyword evidence="4" id="KW-1185">Reference proteome</keyword>
<keyword evidence="1" id="KW-0233">DNA recombination</keyword>
<dbReference type="SUPFAM" id="SSF56349">
    <property type="entry name" value="DNA breaking-rejoining enzymes"/>
    <property type="match status" value="1"/>
</dbReference>
<dbReference type="GO" id="GO:0006310">
    <property type="term" value="P:DNA recombination"/>
    <property type="evidence" value="ECO:0007669"/>
    <property type="project" value="UniProtKB-KW"/>
</dbReference>
<dbReference type="EMBL" id="LIUT01000001">
    <property type="protein sequence ID" value="KOR90816.1"/>
    <property type="molecule type" value="Genomic_DNA"/>
</dbReference>
<dbReference type="PANTHER" id="PTHR30349:SF64">
    <property type="entry name" value="PROPHAGE INTEGRASE INTD-RELATED"/>
    <property type="match status" value="1"/>
</dbReference>
<dbReference type="InterPro" id="IPR011010">
    <property type="entry name" value="DNA_brk_join_enz"/>
</dbReference>
<accession>A0A0M1P8L5</accession>
<gene>
    <name evidence="3" type="ORF">AM231_15540</name>
</gene>
<evidence type="ECO:0000313" key="3">
    <source>
        <dbReference type="EMBL" id="KOR90816.1"/>
    </source>
</evidence>
<dbReference type="PROSITE" id="PS51898">
    <property type="entry name" value="TYR_RECOMBINASE"/>
    <property type="match status" value="1"/>
</dbReference>
<dbReference type="GO" id="GO:0003677">
    <property type="term" value="F:DNA binding"/>
    <property type="evidence" value="ECO:0007669"/>
    <property type="project" value="InterPro"/>
</dbReference>
<dbReference type="Proteomes" id="UP000036932">
    <property type="component" value="Unassembled WGS sequence"/>
</dbReference>
<dbReference type="PANTHER" id="PTHR30349">
    <property type="entry name" value="PHAGE INTEGRASE-RELATED"/>
    <property type="match status" value="1"/>
</dbReference>
<feature type="domain" description="Tyr recombinase" evidence="2">
    <location>
        <begin position="1"/>
        <end position="125"/>
    </location>
</feature>
<dbReference type="AlphaFoldDB" id="A0A0M1P8L5"/>
<name>A0A0M1P8L5_9BACL</name>
<dbReference type="GO" id="GO:0015074">
    <property type="term" value="P:DNA integration"/>
    <property type="evidence" value="ECO:0007669"/>
    <property type="project" value="InterPro"/>
</dbReference>
<proteinExistence type="predicted"/>
<protein>
    <recommendedName>
        <fullName evidence="2">Tyr recombinase domain-containing protein</fullName>
    </recommendedName>
</protein>
<dbReference type="Pfam" id="PF00589">
    <property type="entry name" value="Phage_integrase"/>
    <property type="match status" value="1"/>
</dbReference>
<organism evidence="3 4">
    <name type="scientific">Paenibacillus solani</name>
    <dbReference type="NCBI Taxonomy" id="1705565"/>
    <lineage>
        <taxon>Bacteria</taxon>
        <taxon>Bacillati</taxon>
        <taxon>Bacillota</taxon>
        <taxon>Bacilli</taxon>
        <taxon>Bacillales</taxon>
        <taxon>Paenibacillaceae</taxon>
        <taxon>Paenibacillus</taxon>
    </lineage>
</organism>
<dbReference type="Gene3D" id="1.10.443.10">
    <property type="entry name" value="Intergrase catalytic core"/>
    <property type="match status" value="1"/>
</dbReference>
<evidence type="ECO:0000256" key="1">
    <source>
        <dbReference type="ARBA" id="ARBA00023172"/>
    </source>
</evidence>
<dbReference type="InterPro" id="IPR050090">
    <property type="entry name" value="Tyrosine_recombinase_XerCD"/>
</dbReference>
<evidence type="ECO:0000259" key="2">
    <source>
        <dbReference type="PROSITE" id="PS51898"/>
    </source>
</evidence>